<feature type="signal peptide" evidence="1">
    <location>
        <begin position="1"/>
        <end position="29"/>
    </location>
</feature>
<evidence type="ECO:0000313" key="2">
    <source>
        <dbReference type="EMBL" id="SLN17051.1"/>
    </source>
</evidence>
<organism evidence="2 3">
    <name type="scientific">Pseudoruegeria aquimaris</name>
    <dbReference type="NCBI Taxonomy" id="393663"/>
    <lineage>
        <taxon>Bacteria</taxon>
        <taxon>Pseudomonadati</taxon>
        <taxon>Pseudomonadota</taxon>
        <taxon>Alphaproteobacteria</taxon>
        <taxon>Rhodobacterales</taxon>
        <taxon>Roseobacteraceae</taxon>
        <taxon>Pseudoruegeria</taxon>
    </lineage>
</organism>
<protein>
    <recommendedName>
        <fullName evidence="4">YARHG domain-containing protein</fullName>
    </recommendedName>
</protein>
<evidence type="ECO:0008006" key="4">
    <source>
        <dbReference type="Google" id="ProtNLM"/>
    </source>
</evidence>
<keyword evidence="3" id="KW-1185">Reference proteome</keyword>
<feature type="chain" id="PRO_5010987674" description="YARHG domain-containing protein" evidence="1">
    <location>
        <begin position="30"/>
        <end position="77"/>
    </location>
</feature>
<sequence length="77" mass="8355">MFSAIARPAVRRIFLGLALAGFTAPAALANTNGPVQPHPTYPECNAYPILNSKGETLYWNFDGYCYRAACDADPEVC</sequence>
<proteinExistence type="predicted"/>
<dbReference type="RefSeq" id="WP_139838528.1">
    <property type="nucleotide sequence ID" value="NZ_FWFQ01000002.1"/>
</dbReference>
<evidence type="ECO:0000256" key="1">
    <source>
        <dbReference type="SAM" id="SignalP"/>
    </source>
</evidence>
<gene>
    <name evidence="2" type="ORF">PSA7680_00534</name>
</gene>
<dbReference type="AlphaFoldDB" id="A0A1Y5RL07"/>
<evidence type="ECO:0000313" key="3">
    <source>
        <dbReference type="Proteomes" id="UP000193409"/>
    </source>
</evidence>
<accession>A0A1Y5RL07</accession>
<dbReference type="EMBL" id="FWFQ01000002">
    <property type="protein sequence ID" value="SLN17051.1"/>
    <property type="molecule type" value="Genomic_DNA"/>
</dbReference>
<dbReference type="Proteomes" id="UP000193409">
    <property type="component" value="Unassembled WGS sequence"/>
</dbReference>
<name>A0A1Y5RL07_9RHOB</name>
<keyword evidence="1" id="KW-0732">Signal</keyword>
<reference evidence="2 3" key="1">
    <citation type="submission" date="2017-03" db="EMBL/GenBank/DDBJ databases">
        <authorList>
            <person name="Afonso C.L."/>
            <person name="Miller P.J."/>
            <person name="Scott M.A."/>
            <person name="Spackman E."/>
            <person name="Goraichik I."/>
            <person name="Dimitrov K.M."/>
            <person name="Suarez D.L."/>
            <person name="Swayne D.E."/>
        </authorList>
    </citation>
    <scope>NUCLEOTIDE SEQUENCE [LARGE SCALE GENOMIC DNA]</scope>
    <source>
        <strain evidence="2 3">CECT 7680</strain>
    </source>
</reference>